<dbReference type="GO" id="GO:0016787">
    <property type="term" value="F:hydrolase activity"/>
    <property type="evidence" value="ECO:0007669"/>
    <property type="project" value="UniProtKB-KW"/>
</dbReference>
<dbReference type="EMBL" id="FUHU01000004">
    <property type="protein sequence ID" value="SJM47643.1"/>
    <property type="molecule type" value="Genomic_DNA"/>
</dbReference>
<protein>
    <submittedName>
        <fullName evidence="3">Hydrolase, putative isochorismatase</fullName>
    </submittedName>
</protein>
<keyword evidence="1 3" id="KW-0378">Hydrolase</keyword>
<evidence type="ECO:0000259" key="2">
    <source>
        <dbReference type="Pfam" id="PF00857"/>
    </source>
</evidence>
<dbReference type="Gene3D" id="3.40.50.850">
    <property type="entry name" value="Isochorismatase-like"/>
    <property type="match status" value="1"/>
</dbReference>
<dbReference type="RefSeq" id="WP_086990406.1">
    <property type="nucleotide sequence ID" value="NZ_FUHU01000004.1"/>
</dbReference>
<proteinExistence type="predicted"/>
<gene>
    <name evidence="3" type="ORF">CZ674_01145</name>
</gene>
<organism evidence="3 4">
    <name type="scientific">Agrococcus casei LMG 22410</name>
    <dbReference type="NCBI Taxonomy" id="1255656"/>
    <lineage>
        <taxon>Bacteria</taxon>
        <taxon>Bacillati</taxon>
        <taxon>Actinomycetota</taxon>
        <taxon>Actinomycetes</taxon>
        <taxon>Micrococcales</taxon>
        <taxon>Microbacteriaceae</taxon>
        <taxon>Agrococcus</taxon>
    </lineage>
</organism>
<accession>A0A1R4EVF7</accession>
<dbReference type="SUPFAM" id="SSF52499">
    <property type="entry name" value="Isochorismatase-like hydrolases"/>
    <property type="match status" value="1"/>
</dbReference>
<dbReference type="InterPro" id="IPR000868">
    <property type="entry name" value="Isochorismatase-like_dom"/>
</dbReference>
<evidence type="ECO:0000313" key="3">
    <source>
        <dbReference type="EMBL" id="SJM47643.1"/>
    </source>
</evidence>
<dbReference type="GeneID" id="303171809"/>
<dbReference type="InterPro" id="IPR050272">
    <property type="entry name" value="Isochorismatase-like_hydrls"/>
</dbReference>
<dbReference type="OrthoDB" id="4426059at2"/>
<dbReference type="InterPro" id="IPR036380">
    <property type="entry name" value="Isochorismatase-like_sf"/>
</dbReference>
<reference evidence="3 4" key="1">
    <citation type="submission" date="2017-02" db="EMBL/GenBank/DDBJ databases">
        <authorList>
            <person name="Peterson S.W."/>
        </authorList>
    </citation>
    <scope>NUCLEOTIDE SEQUENCE [LARGE SCALE GENOMIC DNA]</scope>
    <source>
        <strain evidence="3 4">LMG 22410</strain>
    </source>
</reference>
<dbReference type="CDD" id="cd00431">
    <property type="entry name" value="cysteine_hydrolases"/>
    <property type="match status" value="1"/>
</dbReference>
<dbReference type="Pfam" id="PF00857">
    <property type="entry name" value="Isochorismatase"/>
    <property type="match status" value="1"/>
</dbReference>
<dbReference type="PANTHER" id="PTHR43540">
    <property type="entry name" value="PEROXYUREIDOACRYLATE/UREIDOACRYLATE AMIDOHYDROLASE-RELATED"/>
    <property type="match status" value="1"/>
</dbReference>
<dbReference type="Proteomes" id="UP000195787">
    <property type="component" value="Unassembled WGS sequence"/>
</dbReference>
<feature type="domain" description="Isochorismatase-like" evidence="2">
    <location>
        <begin position="10"/>
        <end position="168"/>
    </location>
</feature>
<sequence>MSTESAGAEWLVVIDPQNVFASPEASEWGTPLFADAMPRIRSLAADYGDRVIVTRWLPTADRSGSWGAYFDAWPFADRPADDPLFDLVPDARDLSVHPTIDLATFGKWGDELREATGDAQRLMLCGVATDCCVISTALAAADAGRFVRIAADACAGSTVENAAAALQVCELYSPQIQVLQQDQAARKASDG</sequence>
<evidence type="ECO:0000256" key="1">
    <source>
        <dbReference type="ARBA" id="ARBA00022801"/>
    </source>
</evidence>
<dbReference type="AlphaFoldDB" id="A0A1R4EVF7"/>
<keyword evidence="4" id="KW-1185">Reference proteome</keyword>
<evidence type="ECO:0000313" key="4">
    <source>
        <dbReference type="Proteomes" id="UP000195787"/>
    </source>
</evidence>
<name>A0A1R4EVF7_9MICO</name>